<sequence>MDQRGYIVEVMDDKTAKFQMRRMSACASCGKCIGAAKSESMDIIVEVDNSIGSQVGDYVEVSMEHINVMRALGILYGLPLIALVAGTVGSYYALGSVVAGHLLEVYSFGIGLLVTGIVYGLIRLRDESFKKSKKYMPTVTRILEDLKPIPGF</sequence>
<evidence type="ECO:0000313" key="4">
    <source>
        <dbReference type="Proteomes" id="UP000070326"/>
    </source>
</evidence>
<organism evidence="2 4">
    <name type="scientific">Peptostreptococcus anaerobius</name>
    <dbReference type="NCBI Taxonomy" id="1261"/>
    <lineage>
        <taxon>Bacteria</taxon>
        <taxon>Bacillati</taxon>
        <taxon>Bacillota</taxon>
        <taxon>Clostridia</taxon>
        <taxon>Peptostreptococcales</taxon>
        <taxon>Peptostreptococcaceae</taxon>
        <taxon>Peptostreptococcus</taxon>
    </lineage>
</organism>
<keyword evidence="1" id="KW-0472">Membrane</keyword>
<name>A0A135YZH6_9FIRM</name>
<dbReference type="AlphaFoldDB" id="A0A135YZH6"/>
<dbReference type="InterPro" id="IPR026268">
    <property type="entry name" value="RseC"/>
</dbReference>
<reference evidence="2 4" key="1">
    <citation type="submission" date="2016-02" db="EMBL/GenBank/DDBJ databases">
        <authorList>
            <person name="Wen L."/>
            <person name="He K."/>
            <person name="Yang H."/>
        </authorList>
    </citation>
    <scope>NUCLEOTIDE SEQUENCE [LARGE SCALE GENOMIC DNA]</scope>
    <source>
        <strain evidence="2 4">MJR8628A</strain>
    </source>
</reference>
<feature type="transmembrane region" description="Helical" evidence="1">
    <location>
        <begin position="105"/>
        <end position="124"/>
    </location>
</feature>
<dbReference type="eggNOG" id="COG3086">
    <property type="taxonomic scope" value="Bacteria"/>
</dbReference>
<dbReference type="RefSeq" id="WP_002845200.1">
    <property type="nucleotide sequence ID" value="NZ_CAXUJS010000015.1"/>
</dbReference>
<feature type="transmembrane region" description="Helical" evidence="1">
    <location>
        <begin position="72"/>
        <end position="93"/>
    </location>
</feature>
<dbReference type="PANTHER" id="PTHR35867">
    <property type="entry name" value="PROTEIN RSEC"/>
    <property type="match status" value="1"/>
</dbReference>
<evidence type="ECO:0000256" key="1">
    <source>
        <dbReference type="SAM" id="Phobius"/>
    </source>
</evidence>
<dbReference type="Proteomes" id="UP000255101">
    <property type="component" value="Unassembled WGS sequence"/>
</dbReference>
<reference evidence="3 5" key="2">
    <citation type="submission" date="2018-06" db="EMBL/GenBank/DDBJ databases">
        <authorList>
            <consortium name="Pathogen Informatics"/>
            <person name="Doyle S."/>
        </authorList>
    </citation>
    <scope>NUCLEOTIDE SEQUENCE [LARGE SCALE GENOMIC DNA]</scope>
    <source>
        <strain evidence="3 5">NCTC11460</strain>
    </source>
</reference>
<dbReference type="Proteomes" id="UP000070326">
    <property type="component" value="Unassembled WGS sequence"/>
</dbReference>
<dbReference type="STRING" id="1261.HMPREF3195_00003"/>
<protein>
    <submittedName>
        <fullName evidence="3">Positive regulator of sigma E activity</fullName>
    </submittedName>
</protein>
<gene>
    <name evidence="2" type="ORF">HMPREF3195_00003</name>
    <name evidence="3" type="ORF">NCTC11460_00731</name>
</gene>
<evidence type="ECO:0000313" key="5">
    <source>
        <dbReference type="Proteomes" id="UP000255101"/>
    </source>
</evidence>
<dbReference type="Pfam" id="PF04246">
    <property type="entry name" value="RseC_MucC"/>
    <property type="match status" value="1"/>
</dbReference>
<keyword evidence="1" id="KW-0812">Transmembrane</keyword>
<dbReference type="InterPro" id="IPR007359">
    <property type="entry name" value="SigmaE_reg_RseC_MucC"/>
</dbReference>
<dbReference type="EMBL" id="UGTB01000004">
    <property type="protein sequence ID" value="SUB60817.1"/>
    <property type="molecule type" value="Genomic_DNA"/>
</dbReference>
<dbReference type="PANTHER" id="PTHR35867:SF1">
    <property type="entry name" value="PROTEIN RSEC"/>
    <property type="match status" value="1"/>
</dbReference>
<evidence type="ECO:0000313" key="2">
    <source>
        <dbReference type="EMBL" id="KXI14814.1"/>
    </source>
</evidence>
<dbReference type="EMBL" id="LSQZ01000001">
    <property type="protein sequence ID" value="KXI14814.1"/>
    <property type="molecule type" value="Genomic_DNA"/>
</dbReference>
<keyword evidence="1" id="KW-1133">Transmembrane helix</keyword>
<dbReference type="PATRIC" id="fig|1261.5.peg.3"/>
<dbReference type="PIRSF" id="PIRSF004923">
    <property type="entry name" value="RseC"/>
    <property type="match status" value="1"/>
</dbReference>
<evidence type="ECO:0000313" key="3">
    <source>
        <dbReference type="EMBL" id="SUB60817.1"/>
    </source>
</evidence>
<accession>A0A135YZH6</accession>
<proteinExistence type="predicted"/>